<feature type="transmembrane region" description="Helical" evidence="1">
    <location>
        <begin position="12"/>
        <end position="32"/>
    </location>
</feature>
<feature type="transmembrane region" description="Helical" evidence="1">
    <location>
        <begin position="101"/>
        <end position="123"/>
    </location>
</feature>
<proteinExistence type="predicted"/>
<sequence>MIRAIVWKEFREQWVIGLTLIVLGGGLLVGAAQLGDPPSSGASALDVIRSLGLGRLATLMLVVTSGMVCGGALFAAEREAGTMTFLEVLPAARWALWRTKLVAGFALALVQTCVVLVLATVLGLADFSFAGRLVMYGLLAFVWGALGSTLARTTLGSVGIAIPAATIATFVFLVPICLAFAPRGSNFPRPIGWVVFEVLMLLTPLVVSGWAFTAPDRARAARRGHSVSAARALVWLCVRQLRVVAPVLSAFALAFGFMFLMPEVRAVFVWPPVALIAGVLAGVTAFGDEQAHRIAPFWAEGRLPLGRVWRVKMVLHLLLVLWLLFLVALPSVVRTQFESHARFGHGRGPFAVIFHERLFDELGSQAWKYLLLPAVYGFATGHLCGLLFRKLVVACGVALMVGGCLSALWGPSLLAGGVLHWQVWLPAVALLVTARLILRSWTTDRGIQHGPLVRLVGGISAALLAFAVGIGYRVLEVPDDASGAADIAFVNSLPGFDENVAGREFRAAAERYARTAAAITPEPDRQSGGRARPRIDERLEVVLRQGWPAHDAELDTWLNRVFLDVHLTADESPWPAMAAGAADKPVGVFESPQLVNTAAATATSLENARRMAVTLLARGLQRQVAGDPGEFLPVLRTVMALVRNLRHGSGVLALVVGLEVERMALLAADRWLERFAGPTERLREVIRVLEEGDTGGDLDVEPHYLADRYVLREQMRVPGQWLVPHLVTAGGSDELAAAEADLVSFAWTVPWERERTRRLIGLGFEQGFPGPSLQHALYLVGRPGAGLFLARNRSIGDVVETERYLRVTRRVGSIKFACRAHLMDRKATPATLVELVAGGYLRAAPLDPYSDGRPLGYRISPGEELRSSTQLRGGPADDTMIRTVSAGQILVWSVGADRTDQGGHVAPGGVRAEDIVFLVPMRPIEFK</sequence>
<feature type="transmembrane region" description="Helical" evidence="1">
    <location>
        <begin position="366"/>
        <end position="384"/>
    </location>
</feature>
<dbReference type="KEGG" id="gms:SOIL9_06570"/>
<reference evidence="2 3" key="1">
    <citation type="submission" date="2019-05" db="EMBL/GenBank/DDBJ databases">
        <authorList>
            <consortium name="Science for Life Laboratories"/>
        </authorList>
    </citation>
    <scope>NUCLEOTIDE SEQUENCE [LARGE SCALE GENOMIC DNA]</scope>
    <source>
        <strain evidence="2">Soil9</strain>
    </source>
</reference>
<feature type="transmembrane region" description="Helical" evidence="1">
    <location>
        <begin position="391"/>
        <end position="409"/>
    </location>
</feature>
<feature type="transmembrane region" description="Helical" evidence="1">
    <location>
        <begin position="241"/>
        <end position="261"/>
    </location>
</feature>
<evidence type="ECO:0000256" key="1">
    <source>
        <dbReference type="SAM" id="Phobius"/>
    </source>
</evidence>
<protein>
    <submittedName>
        <fullName evidence="2">Uncharacterized protein</fullName>
    </submittedName>
</protein>
<feature type="transmembrane region" description="Helical" evidence="1">
    <location>
        <begin position="308"/>
        <end position="329"/>
    </location>
</feature>
<keyword evidence="1" id="KW-0812">Transmembrane</keyword>
<dbReference type="EMBL" id="LR593886">
    <property type="protein sequence ID" value="VTR97558.1"/>
    <property type="molecule type" value="Genomic_DNA"/>
</dbReference>
<dbReference type="AlphaFoldDB" id="A0A6P2D8K3"/>
<evidence type="ECO:0000313" key="2">
    <source>
        <dbReference type="EMBL" id="VTR97558.1"/>
    </source>
</evidence>
<organism evidence="2 3">
    <name type="scientific">Gemmata massiliana</name>
    <dbReference type="NCBI Taxonomy" id="1210884"/>
    <lineage>
        <taxon>Bacteria</taxon>
        <taxon>Pseudomonadati</taxon>
        <taxon>Planctomycetota</taxon>
        <taxon>Planctomycetia</taxon>
        <taxon>Gemmatales</taxon>
        <taxon>Gemmataceae</taxon>
        <taxon>Gemmata</taxon>
    </lineage>
</organism>
<feature type="transmembrane region" description="Helical" evidence="1">
    <location>
        <begin position="158"/>
        <end position="181"/>
    </location>
</feature>
<gene>
    <name evidence="2" type="ORF">SOIL9_06570</name>
</gene>
<keyword evidence="1" id="KW-1133">Transmembrane helix</keyword>
<feature type="transmembrane region" description="Helical" evidence="1">
    <location>
        <begin position="450"/>
        <end position="472"/>
    </location>
</feature>
<feature type="transmembrane region" description="Helical" evidence="1">
    <location>
        <begin position="421"/>
        <end position="438"/>
    </location>
</feature>
<evidence type="ECO:0000313" key="3">
    <source>
        <dbReference type="Proteomes" id="UP000464178"/>
    </source>
</evidence>
<feature type="transmembrane region" description="Helical" evidence="1">
    <location>
        <begin position="129"/>
        <end position="146"/>
    </location>
</feature>
<accession>A0A6P2D8K3</accession>
<dbReference type="RefSeq" id="WP_162671258.1">
    <property type="nucleotide sequence ID" value="NZ_LR593886.1"/>
</dbReference>
<feature type="transmembrane region" description="Helical" evidence="1">
    <location>
        <begin position="52"/>
        <end position="76"/>
    </location>
</feature>
<feature type="transmembrane region" description="Helical" evidence="1">
    <location>
        <begin position="267"/>
        <end position="287"/>
    </location>
</feature>
<keyword evidence="1" id="KW-0472">Membrane</keyword>
<dbReference type="Proteomes" id="UP000464178">
    <property type="component" value="Chromosome"/>
</dbReference>
<keyword evidence="3" id="KW-1185">Reference proteome</keyword>
<feature type="transmembrane region" description="Helical" evidence="1">
    <location>
        <begin position="193"/>
        <end position="213"/>
    </location>
</feature>
<name>A0A6P2D8K3_9BACT</name>